<dbReference type="Pfam" id="PF00061">
    <property type="entry name" value="Lipocalin"/>
    <property type="match status" value="1"/>
</dbReference>
<dbReference type="InterPro" id="IPR012674">
    <property type="entry name" value="Calycin"/>
</dbReference>
<comment type="similarity">
    <text evidence="1">Belongs to the calycin superfamily. Fatty-acid binding protein (FABP) family.</text>
</comment>
<dbReference type="SUPFAM" id="SSF50814">
    <property type="entry name" value="Lipocalins"/>
    <property type="match status" value="1"/>
</dbReference>
<dbReference type="PANTHER" id="PTHR11955">
    <property type="entry name" value="FATTY ACID BINDING PROTEIN"/>
    <property type="match status" value="1"/>
</dbReference>
<dbReference type="Gene3D" id="2.40.128.20">
    <property type="match status" value="1"/>
</dbReference>
<evidence type="ECO:0000256" key="2">
    <source>
        <dbReference type="ARBA" id="ARBA00023121"/>
    </source>
</evidence>
<dbReference type="InterPro" id="IPR000463">
    <property type="entry name" value="Fatty_acid-bd"/>
</dbReference>
<reference evidence="4" key="1">
    <citation type="submission" date="2021-12" db="EMBL/GenBank/DDBJ databases">
        <authorList>
            <person name="King R."/>
        </authorList>
    </citation>
    <scope>NUCLEOTIDE SEQUENCE</scope>
</reference>
<gene>
    <name evidence="4" type="ORF">MELIAE_LOCUS10060</name>
</gene>
<feature type="domain" description="Lipocalin/cytosolic fatty-acid binding" evidence="3">
    <location>
        <begin position="7"/>
        <end position="110"/>
    </location>
</feature>
<dbReference type="InterPro" id="IPR000566">
    <property type="entry name" value="Lipocln_cytosolic_FA-bd_dom"/>
</dbReference>
<evidence type="ECO:0000313" key="4">
    <source>
        <dbReference type="EMBL" id="CAH0560292.1"/>
    </source>
</evidence>
<dbReference type="OrthoDB" id="412780at2759"/>
<name>A0A9P0BAP8_BRAAE</name>
<keyword evidence="2" id="KW-0446">Lipid-binding</keyword>
<evidence type="ECO:0000313" key="5">
    <source>
        <dbReference type="Proteomes" id="UP001154078"/>
    </source>
</evidence>
<sequence length="136" mass="15449">MSQICCGKFKHEKNENLDDYFKALGVPYLIRKMICSTSPQLEITSDEQGNWTVSQITMLKTTVAKFKLGEVFEENMPGGLLKSNAVLEDNKLIISSTGPNQEKVTRTYEFSESHCILTLKELKSGIEAKRHFKRSQ</sequence>
<dbReference type="GO" id="GO:0008289">
    <property type="term" value="F:lipid binding"/>
    <property type="evidence" value="ECO:0007669"/>
    <property type="project" value="UniProtKB-KW"/>
</dbReference>
<evidence type="ECO:0000259" key="3">
    <source>
        <dbReference type="Pfam" id="PF00061"/>
    </source>
</evidence>
<evidence type="ECO:0000256" key="1">
    <source>
        <dbReference type="ARBA" id="ARBA00008390"/>
    </source>
</evidence>
<dbReference type="InterPro" id="IPR031259">
    <property type="entry name" value="ILBP"/>
</dbReference>
<dbReference type="AlphaFoldDB" id="A0A9P0BAP8"/>
<protein>
    <recommendedName>
        <fullName evidence="3">Lipocalin/cytosolic fatty-acid binding domain-containing protein</fullName>
    </recommendedName>
</protein>
<proteinExistence type="inferred from homology"/>
<keyword evidence="5" id="KW-1185">Reference proteome</keyword>
<accession>A0A9P0BAP8</accession>
<dbReference type="CDD" id="cd00742">
    <property type="entry name" value="FABP"/>
    <property type="match status" value="1"/>
</dbReference>
<dbReference type="Proteomes" id="UP001154078">
    <property type="component" value="Chromosome 7"/>
</dbReference>
<organism evidence="4 5">
    <name type="scientific">Brassicogethes aeneus</name>
    <name type="common">Rape pollen beetle</name>
    <name type="synonym">Meligethes aeneus</name>
    <dbReference type="NCBI Taxonomy" id="1431903"/>
    <lineage>
        <taxon>Eukaryota</taxon>
        <taxon>Metazoa</taxon>
        <taxon>Ecdysozoa</taxon>
        <taxon>Arthropoda</taxon>
        <taxon>Hexapoda</taxon>
        <taxon>Insecta</taxon>
        <taxon>Pterygota</taxon>
        <taxon>Neoptera</taxon>
        <taxon>Endopterygota</taxon>
        <taxon>Coleoptera</taxon>
        <taxon>Polyphaga</taxon>
        <taxon>Cucujiformia</taxon>
        <taxon>Nitidulidae</taxon>
        <taxon>Meligethinae</taxon>
        <taxon>Brassicogethes</taxon>
    </lineage>
</organism>
<dbReference type="EMBL" id="OV121138">
    <property type="protein sequence ID" value="CAH0560292.1"/>
    <property type="molecule type" value="Genomic_DNA"/>
</dbReference>
<dbReference type="PRINTS" id="PR00178">
    <property type="entry name" value="FATTYACIDBP"/>
</dbReference>